<dbReference type="SMART" id="SM00369">
    <property type="entry name" value="LRR_TYP"/>
    <property type="match status" value="8"/>
</dbReference>
<dbReference type="PANTHER" id="PTHR15454:SF56">
    <property type="entry name" value="PROTEIN PHOSPHATASE 1 REGULATORY SUBUNIT 7-RELATED"/>
    <property type="match status" value="1"/>
</dbReference>
<proteinExistence type="predicted"/>
<evidence type="ECO:0000256" key="3">
    <source>
        <dbReference type="SAM" id="MobiDB-lite"/>
    </source>
</evidence>
<dbReference type="Proteomes" id="UP000814176">
    <property type="component" value="Unassembled WGS sequence"/>
</dbReference>
<feature type="compositionally biased region" description="Low complexity" evidence="3">
    <location>
        <begin position="537"/>
        <end position="557"/>
    </location>
</feature>
<feature type="compositionally biased region" description="Low complexity" evidence="3">
    <location>
        <begin position="24"/>
        <end position="59"/>
    </location>
</feature>
<feature type="compositionally biased region" description="Polar residues" evidence="3">
    <location>
        <begin position="1"/>
        <end position="13"/>
    </location>
</feature>
<evidence type="ECO:0000256" key="1">
    <source>
        <dbReference type="ARBA" id="ARBA00022614"/>
    </source>
</evidence>
<dbReference type="Pfam" id="PF13855">
    <property type="entry name" value="LRR_8"/>
    <property type="match status" value="1"/>
</dbReference>
<dbReference type="InterPro" id="IPR003591">
    <property type="entry name" value="Leu-rich_rpt_typical-subtyp"/>
</dbReference>
<protein>
    <submittedName>
        <fullName evidence="4">L domain-like protein</fullName>
    </submittedName>
</protein>
<evidence type="ECO:0000313" key="5">
    <source>
        <dbReference type="Proteomes" id="UP000814176"/>
    </source>
</evidence>
<dbReference type="InterPro" id="IPR032675">
    <property type="entry name" value="LRR_dom_sf"/>
</dbReference>
<dbReference type="PRINTS" id="PR00019">
    <property type="entry name" value="LEURICHRPT"/>
</dbReference>
<dbReference type="Pfam" id="PF00560">
    <property type="entry name" value="LRR_1"/>
    <property type="match status" value="1"/>
</dbReference>
<dbReference type="InterPro" id="IPR001611">
    <property type="entry name" value="Leu-rich_rpt"/>
</dbReference>
<comment type="caution">
    <text evidence="4">The sequence shown here is derived from an EMBL/GenBank/DDBJ whole genome shotgun (WGS) entry which is preliminary data.</text>
</comment>
<evidence type="ECO:0000256" key="2">
    <source>
        <dbReference type="ARBA" id="ARBA00022737"/>
    </source>
</evidence>
<feature type="region of interest" description="Disordered" evidence="3">
    <location>
        <begin position="530"/>
        <end position="564"/>
    </location>
</feature>
<dbReference type="Pfam" id="PF13516">
    <property type="entry name" value="LRR_6"/>
    <property type="match status" value="1"/>
</dbReference>
<dbReference type="PROSITE" id="PS51450">
    <property type="entry name" value="LRR"/>
    <property type="match status" value="5"/>
</dbReference>
<dbReference type="RefSeq" id="XP_047774633.1">
    <property type="nucleotide sequence ID" value="XM_047926256.1"/>
</dbReference>
<sequence>MSRIPQPSSSRTPSKPAPLLSSGTPRTRTQSTVTSSSRPTPTPLRTQRSLKNLKPMSKSPVPPKSPVLRRPSPAKAESPEPNRPQLSIREQIALRRAEAKKSQTTQPGGSNGFDLGGLEEALPTKKQSTEDEIDLGRWSVKETIERARSSGALNLASRVLPCLPSALFEIHLGVKPKPLKSVPEEPPISTSTTDEISTGRRRGGQSNAPSWYKAQDLQVLKAWSNDIVEIQPEISMFGSLKTIDLHNNKLSSLPDSFADLTALTALDLSHNALTTLPANLFALPHLTTLNISHNSLTSLPFRAPFGAQASKAVSRTRDARGDWFSQSISRATTPLPRLTILDVSHNHLSALSIDCASLPSQIQKLDLSKNPLGPSKVLLQALAHLERLRELRMERAEIGDDSFPIDILSSLTPSAILPVLRVFDLGETPVTRPAIEAAFRKPALRQELEFEVTNEDPPEGVLRVVIGKKVIKEPWEIEAERRAKAKANRHGGAGVEEGLNLGGRPTPRNGATVPKEAWEIEAEQGLLTEGAKRRARAAAAAAQTSGPSASSPTPSSPRKNRAVKEQWEIEAEQGLLTEGAKRRARAQAAAAAGSNDASRLQAASPALSDAARSSPSPSPSVASVLSNPQFYDASTHTLKLPASTPPSKTAHARSISLAVSSWGDTKRGTASNGSDLALAIPTAALPLAAIIAQPLAQTLRVLNLVNRRKDPSFSLPTDDGPFLPCLEELSLEGCNLPDSVPVSHAEHGDEYASPRRNEPLLSLLAKLFPSVRTLDLSYNTLSSAALMKDALTHLILASPPEETRNPRRGLRHLRLRGNRITELEGFQGLAEMFKGNRDVPQWRLEELDLRDNEIGKLPPELGLVPLDVFLVDGNVFRIPQRRVWEREGTKGLLGWLRGRIE</sequence>
<keyword evidence="1" id="KW-0433">Leucine-rich repeat</keyword>
<accession>A0ABQ8K3Q7</accession>
<gene>
    <name evidence="4" type="ORF">C8Q71DRAFT_824304</name>
</gene>
<reference evidence="4 5" key="1">
    <citation type="journal article" date="2021" name="Environ. Microbiol.">
        <title>Gene family expansions and transcriptome signatures uncover fungal adaptations to wood decay.</title>
        <authorList>
            <person name="Hage H."/>
            <person name="Miyauchi S."/>
            <person name="Viragh M."/>
            <person name="Drula E."/>
            <person name="Min B."/>
            <person name="Chaduli D."/>
            <person name="Navarro D."/>
            <person name="Favel A."/>
            <person name="Norest M."/>
            <person name="Lesage-Meessen L."/>
            <person name="Balint B."/>
            <person name="Merenyi Z."/>
            <person name="de Eugenio L."/>
            <person name="Morin E."/>
            <person name="Martinez A.T."/>
            <person name="Baldrian P."/>
            <person name="Stursova M."/>
            <person name="Martinez M.J."/>
            <person name="Novotny C."/>
            <person name="Magnuson J.K."/>
            <person name="Spatafora J.W."/>
            <person name="Maurice S."/>
            <person name="Pangilinan J."/>
            <person name="Andreopoulos W."/>
            <person name="LaButti K."/>
            <person name="Hundley H."/>
            <person name="Na H."/>
            <person name="Kuo A."/>
            <person name="Barry K."/>
            <person name="Lipzen A."/>
            <person name="Henrissat B."/>
            <person name="Riley R."/>
            <person name="Ahrendt S."/>
            <person name="Nagy L.G."/>
            <person name="Grigoriev I.V."/>
            <person name="Martin F."/>
            <person name="Rosso M.N."/>
        </authorList>
    </citation>
    <scope>NUCLEOTIDE SEQUENCE [LARGE SCALE GENOMIC DNA]</scope>
    <source>
        <strain evidence="4 5">CIRM-BRFM 1785</strain>
    </source>
</reference>
<name>A0ABQ8K3Q7_9APHY</name>
<feature type="region of interest" description="Disordered" evidence="3">
    <location>
        <begin position="578"/>
        <end position="625"/>
    </location>
</feature>
<feature type="compositionally biased region" description="Basic and acidic residues" evidence="3">
    <location>
        <begin position="92"/>
        <end position="101"/>
    </location>
</feature>
<feature type="region of interest" description="Disordered" evidence="3">
    <location>
        <begin position="178"/>
        <end position="209"/>
    </location>
</feature>
<organism evidence="4 5">
    <name type="scientific">Rhodofomes roseus</name>
    <dbReference type="NCBI Taxonomy" id="34475"/>
    <lineage>
        <taxon>Eukaryota</taxon>
        <taxon>Fungi</taxon>
        <taxon>Dikarya</taxon>
        <taxon>Basidiomycota</taxon>
        <taxon>Agaricomycotina</taxon>
        <taxon>Agaricomycetes</taxon>
        <taxon>Polyporales</taxon>
        <taxon>Rhodofomes</taxon>
    </lineage>
</organism>
<dbReference type="PANTHER" id="PTHR15454">
    <property type="entry name" value="NISCHARIN RELATED"/>
    <property type="match status" value="1"/>
</dbReference>
<dbReference type="GeneID" id="72006988"/>
<feature type="compositionally biased region" description="Low complexity" evidence="3">
    <location>
        <begin position="602"/>
        <end position="625"/>
    </location>
</feature>
<dbReference type="SMART" id="SM00368">
    <property type="entry name" value="LRR_RI"/>
    <property type="match status" value="5"/>
</dbReference>
<dbReference type="SMART" id="SM00364">
    <property type="entry name" value="LRR_BAC"/>
    <property type="match status" value="5"/>
</dbReference>
<feature type="region of interest" description="Disordered" evidence="3">
    <location>
        <begin position="482"/>
        <end position="515"/>
    </location>
</feature>
<keyword evidence="2" id="KW-0677">Repeat</keyword>
<dbReference type="SUPFAM" id="SSF52058">
    <property type="entry name" value="L domain-like"/>
    <property type="match status" value="1"/>
</dbReference>
<evidence type="ECO:0000313" key="4">
    <source>
        <dbReference type="EMBL" id="KAH9831519.1"/>
    </source>
</evidence>
<keyword evidence="5" id="KW-1185">Reference proteome</keyword>
<feature type="region of interest" description="Disordered" evidence="3">
    <location>
        <begin position="1"/>
        <end position="130"/>
    </location>
</feature>
<dbReference type="Gene3D" id="3.80.10.10">
    <property type="entry name" value="Ribonuclease Inhibitor"/>
    <property type="match status" value="3"/>
</dbReference>
<dbReference type="EMBL" id="JADCUA010000025">
    <property type="protein sequence ID" value="KAH9831519.1"/>
    <property type="molecule type" value="Genomic_DNA"/>
</dbReference>